<evidence type="ECO:0000313" key="2">
    <source>
        <dbReference type="EMBL" id="NHZ84040.1"/>
    </source>
</evidence>
<name>A0ABX0NK95_9BURK</name>
<keyword evidence="3" id="KW-1185">Reference proteome</keyword>
<proteinExistence type="predicted"/>
<comment type="caution">
    <text evidence="2">The sequence shown here is derived from an EMBL/GenBank/DDBJ whole genome shotgun (WGS) entry which is preliminary data.</text>
</comment>
<dbReference type="EMBL" id="WHJG01000078">
    <property type="protein sequence ID" value="NHZ84040.1"/>
    <property type="molecule type" value="Genomic_DNA"/>
</dbReference>
<feature type="domain" description="YcxB-like C-terminal" evidence="1">
    <location>
        <begin position="50"/>
        <end position="102"/>
    </location>
</feature>
<gene>
    <name evidence="2" type="ORF">F2P44_32970</name>
</gene>
<dbReference type="InterPro" id="IPR025588">
    <property type="entry name" value="YcxB-like_C"/>
</dbReference>
<accession>A0ABX0NK95</accession>
<dbReference type="Proteomes" id="UP000621455">
    <property type="component" value="Unassembled WGS sequence"/>
</dbReference>
<protein>
    <recommendedName>
        <fullName evidence="1">YcxB-like C-terminal domain-containing protein</fullName>
    </recommendedName>
</protein>
<organism evidence="2 3">
    <name type="scientific">Massilia frigida</name>
    <dbReference type="NCBI Taxonomy" id="2609281"/>
    <lineage>
        <taxon>Bacteria</taxon>
        <taxon>Pseudomonadati</taxon>
        <taxon>Pseudomonadota</taxon>
        <taxon>Betaproteobacteria</taxon>
        <taxon>Burkholderiales</taxon>
        <taxon>Oxalobacteraceae</taxon>
        <taxon>Telluria group</taxon>
        <taxon>Massilia</taxon>
    </lineage>
</organism>
<dbReference type="RefSeq" id="WP_167094296.1">
    <property type="nucleotide sequence ID" value="NZ_WHJG01000078.1"/>
</dbReference>
<dbReference type="Pfam" id="PF14317">
    <property type="entry name" value="YcxB"/>
    <property type="match status" value="1"/>
</dbReference>
<reference evidence="2 3" key="1">
    <citation type="submission" date="2019-10" db="EMBL/GenBank/DDBJ databases">
        <title>Taxonomy of Antarctic Massilia spp.: description of Massilia rubra sp. nov., Massilia aquatica sp. nov., Massilia mucilaginosa sp. nov., Massilia frigida sp. nov. isolated from streams, lakes and regoliths.</title>
        <authorList>
            <person name="Holochova P."/>
            <person name="Sedlacek I."/>
            <person name="Kralova S."/>
            <person name="Maslanova I."/>
            <person name="Busse H.-J."/>
            <person name="Stankova E."/>
            <person name="Vrbovska V."/>
            <person name="Kovarovic V."/>
            <person name="Bartak M."/>
            <person name="Svec P."/>
            <person name="Pantucek R."/>
        </authorList>
    </citation>
    <scope>NUCLEOTIDE SEQUENCE [LARGE SCALE GENOMIC DNA]</scope>
    <source>
        <strain evidence="2 3">CCM 8695</strain>
    </source>
</reference>
<evidence type="ECO:0000313" key="3">
    <source>
        <dbReference type="Proteomes" id="UP000621455"/>
    </source>
</evidence>
<sequence>MKNRFKLSNSGGNGHWAWVRDVPSVYVVHYRDLLAKFRDLKESKATFHADDSSFTFESGIGKTTLHWAAVKELWKFQDVWLLLFSKASFSTLPVANLSPELQRLIVGSVTAAGGRIL</sequence>
<evidence type="ECO:0000259" key="1">
    <source>
        <dbReference type="Pfam" id="PF14317"/>
    </source>
</evidence>